<accession>A0A7J6NKS9</accession>
<sequence>MALRPPAAGTLLPSQAFGVEVAGQSVLRWQRLLQAKVSGKPLELSHARSFPRLLMMLRAPEPLQFATFPRIGMVDDLTYCLHSMVLGKSPRQANGYLQGLTNWSKHPIQLSLVRQCALATGDLDTVLKVDTTMKAMRVDYSRIRRESVVCEMKCWDAIRRVQHDLSRGVSDPFAQLKVESHLKRLLRSGQVRSSRSLLRLWLLLETAASIQLAAEVLSRRREFFLENRERREPWRTKQLILYDLETVHDSPAVFGDREDLRWLDRTRVIQLAARNFFTALSSSAQKFCKVSEYGMKPFGVELPLFPEAWRETVVPFLRDQARRGPLVMAAFNGKLFDHRVLSQYHLPGWRLMRKIDPLIAARRVGRPGSFPNGFSLSSLYHYKVGGWAPGAHTAQGDVDMLVDLIREWPELTEAVMEDFKSVDRKRRVRRKRSPAGFPQEYI</sequence>
<dbReference type="AlphaFoldDB" id="A0A7J6NKS9"/>
<evidence type="ECO:0000313" key="1">
    <source>
        <dbReference type="EMBL" id="KAF4683711.1"/>
    </source>
</evidence>
<dbReference type="InterPro" id="IPR036397">
    <property type="entry name" value="RNaseH_sf"/>
</dbReference>
<comment type="caution">
    <text evidence="1">The sequence shown here is derived from an EMBL/GenBank/DDBJ whole genome shotgun (WGS) entry which is preliminary data.</text>
</comment>
<dbReference type="SUPFAM" id="SSF53098">
    <property type="entry name" value="Ribonuclease H-like"/>
    <property type="match status" value="1"/>
</dbReference>
<gene>
    <name evidence="1" type="ORF">FOZ60_008753</name>
</gene>
<evidence type="ECO:0000313" key="2">
    <source>
        <dbReference type="Proteomes" id="UP000541610"/>
    </source>
</evidence>
<reference evidence="1 2" key="1">
    <citation type="submission" date="2020-04" db="EMBL/GenBank/DDBJ databases">
        <title>Perkinsus olseni comparative genomics.</title>
        <authorList>
            <person name="Bogema D.R."/>
        </authorList>
    </citation>
    <scope>NUCLEOTIDE SEQUENCE [LARGE SCALE GENOMIC DNA]</scope>
    <source>
        <strain evidence="1">00978-12</strain>
    </source>
</reference>
<dbReference type="Gene3D" id="3.30.420.10">
    <property type="entry name" value="Ribonuclease H-like superfamily/Ribonuclease H"/>
    <property type="match status" value="1"/>
</dbReference>
<dbReference type="Proteomes" id="UP000541610">
    <property type="component" value="Unassembled WGS sequence"/>
</dbReference>
<dbReference type="EMBL" id="JABANP010000350">
    <property type="protein sequence ID" value="KAF4683711.1"/>
    <property type="molecule type" value="Genomic_DNA"/>
</dbReference>
<dbReference type="GO" id="GO:0003676">
    <property type="term" value="F:nucleic acid binding"/>
    <property type="evidence" value="ECO:0007669"/>
    <property type="project" value="InterPro"/>
</dbReference>
<organism evidence="1 2">
    <name type="scientific">Perkinsus olseni</name>
    <name type="common">Perkinsus atlanticus</name>
    <dbReference type="NCBI Taxonomy" id="32597"/>
    <lineage>
        <taxon>Eukaryota</taxon>
        <taxon>Sar</taxon>
        <taxon>Alveolata</taxon>
        <taxon>Perkinsozoa</taxon>
        <taxon>Perkinsea</taxon>
        <taxon>Perkinsida</taxon>
        <taxon>Perkinsidae</taxon>
        <taxon>Perkinsus</taxon>
    </lineage>
</organism>
<name>A0A7J6NKS9_PEROL</name>
<dbReference type="InterPro" id="IPR012337">
    <property type="entry name" value="RNaseH-like_sf"/>
</dbReference>
<proteinExistence type="predicted"/>
<protein>
    <submittedName>
        <fullName evidence="1">Uncharacterized protein</fullName>
    </submittedName>
</protein>